<dbReference type="Proteomes" id="UP000557566">
    <property type="component" value="Unassembled WGS sequence"/>
</dbReference>
<organism evidence="1 2">
    <name type="scientific">Ophiocordyceps sinensis</name>
    <dbReference type="NCBI Taxonomy" id="72228"/>
    <lineage>
        <taxon>Eukaryota</taxon>
        <taxon>Fungi</taxon>
        <taxon>Dikarya</taxon>
        <taxon>Ascomycota</taxon>
        <taxon>Pezizomycotina</taxon>
        <taxon>Sordariomycetes</taxon>
        <taxon>Hypocreomycetidae</taxon>
        <taxon>Hypocreales</taxon>
        <taxon>Ophiocordycipitaceae</taxon>
        <taxon>Ophiocordyceps</taxon>
    </lineage>
</organism>
<accession>A0A8H4PTF2</accession>
<name>A0A8H4PTF2_9HYPO</name>
<gene>
    <name evidence="1" type="ORF">G6O67_001971</name>
</gene>
<protein>
    <submittedName>
        <fullName evidence="1">Uncharacterized protein</fullName>
    </submittedName>
</protein>
<comment type="caution">
    <text evidence="1">The sequence shown here is derived from an EMBL/GenBank/DDBJ whole genome shotgun (WGS) entry which is preliminary data.</text>
</comment>
<evidence type="ECO:0000313" key="1">
    <source>
        <dbReference type="EMBL" id="KAF4510046.1"/>
    </source>
</evidence>
<proteinExistence type="predicted"/>
<reference evidence="1 2" key="1">
    <citation type="journal article" date="2020" name="Genome Biol. Evol.">
        <title>A new high-quality draft genome assembly of the Chinese cordyceps Ophiocordyceps sinensis.</title>
        <authorList>
            <person name="Shu R."/>
            <person name="Zhang J."/>
            <person name="Meng Q."/>
            <person name="Zhang H."/>
            <person name="Zhou G."/>
            <person name="Li M."/>
            <person name="Wu P."/>
            <person name="Zhao Y."/>
            <person name="Chen C."/>
            <person name="Qin Q."/>
        </authorList>
    </citation>
    <scope>NUCLEOTIDE SEQUENCE [LARGE SCALE GENOMIC DNA]</scope>
    <source>
        <strain evidence="1 2">IOZ07</strain>
    </source>
</reference>
<evidence type="ECO:0000313" key="2">
    <source>
        <dbReference type="Proteomes" id="UP000557566"/>
    </source>
</evidence>
<dbReference type="AlphaFoldDB" id="A0A8H4PTF2"/>
<keyword evidence="2" id="KW-1185">Reference proteome</keyword>
<dbReference type="OrthoDB" id="5599902at2759"/>
<sequence length="92" mass="10747">MSVLVRPSYLTSRSQRTWCPNTRLATCTCRLHCESKGKATCIASRETPERRRHMPTRLVRQSCYCPRDRACFYDPLTFWAGLSMCRAQTRLD</sequence>
<dbReference type="EMBL" id="JAAVMX010000003">
    <property type="protein sequence ID" value="KAF4510046.1"/>
    <property type="molecule type" value="Genomic_DNA"/>
</dbReference>